<proteinExistence type="predicted"/>
<keyword evidence="1" id="KW-0472">Membrane</keyword>
<evidence type="ECO:0000313" key="3">
    <source>
        <dbReference type="Proteomes" id="UP000324222"/>
    </source>
</evidence>
<name>A0A5B7FHL8_PORTR</name>
<organism evidence="2 3">
    <name type="scientific">Portunus trituberculatus</name>
    <name type="common">Swimming crab</name>
    <name type="synonym">Neptunus trituberculatus</name>
    <dbReference type="NCBI Taxonomy" id="210409"/>
    <lineage>
        <taxon>Eukaryota</taxon>
        <taxon>Metazoa</taxon>
        <taxon>Ecdysozoa</taxon>
        <taxon>Arthropoda</taxon>
        <taxon>Crustacea</taxon>
        <taxon>Multicrustacea</taxon>
        <taxon>Malacostraca</taxon>
        <taxon>Eumalacostraca</taxon>
        <taxon>Eucarida</taxon>
        <taxon>Decapoda</taxon>
        <taxon>Pleocyemata</taxon>
        <taxon>Brachyura</taxon>
        <taxon>Eubrachyura</taxon>
        <taxon>Portunoidea</taxon>
        <taxon>Portunidae</taxon>
        <taxon>Portuninae</taxon>
        <taxon>Portunus</taxon>
    </lineage>
</organism>
<keyword evidence="3" id="KW-1185">Reference proteome</keyword>
<dbReference type="EMBL" id="VSRR010006280">
    <property type="protein sequence ID" value="MPC44428.1"/>
    <property type="molecule type" value="Genomic_DNA"/>
</dbReference>
<gene>
    <name evidence="2" type="ORF">E2C01_038101</name>
</gene>
<keyword evidence="1" id="KW-1133">Transmembrane helix</keyword>
<dbReference type="Proteomes" id="UP000324222">
    <property type="component" value="Unassembled WGS sequence"/>
</dbReference>
<evidence type="ECO:0000256" key="1">
    <source>
        <dbReference type="SAM" id="Phobius"/>
    </source>
</evidence>
<evidence type="ECO:0000313" key="2">
    <source>
        <dbReference type="EMBL" id="MPC44428.1"/>
    </source>
</evidence>
<reference evidence="2 3" key="1">
    <citation type="submission" date="2019-05" db="EMBL/GenBank/DDBJ databases">
        <title>Another draft genome of Portunus trituberculatus and its Hox gene families provides insights of decapod evolution.</title>
        <authorList>
            <person name="Jeong J.-H."/>
            <person name="Song I."/>
            <person name="Kim S."/>
            <person name="Choi T."/>
            <person name="Kim D."/>
            <person name="Ryu S."/>
            <person name="Kim W."/>
        </authorList>
    </citation>
    <scope>NUCLEOTIDE SEQUENCE [LARGE SCALE GENOMIC DNA]</scope>
    <source>
        <tissue evidence="2">Muscle</tissue>
    </source>
</reference>
<accession>A0A5B7FHL8</accession>
<sequence length="85" mass="9391">MKTESKLFSYLPSLSLHLLTTHLFWVAVHGHHTLPEAVQSVLAVGVNVDGLLVSILGLRVLLQPLQDLAFANMPLYCDGREREIG</sequence>
<feature type="transmembrane region" description="Helical" evidence="1">
    <location>
        <begin position="40"/>
        <end position="62"/>
    </location>
</feature>
<comment type="caution">
    <text evidence="2">The sequence shown here is derived from an EMBL/GenBank/DDBJ whole genome shotgun (WGS) entry which is preliminary data.</text>
</comment>
<protein>
    <submittedName>
        <fullName evidence="2">Uncharacterized protein</fullName>
    </submittedName>
</protein>
<dbReference type="AlphaFoldDB" id="A0A5B7FHL8"/>
<feature type="transmembrane region" description="Helical" evidence="1">
    <location>
        <begin position="7"/>
        <end position="28"/>
    </location>
</feature>
<keyword evidence="1" id="KW-0812">Transmembrane</keyword>